<keyword evidence="4 12" id="KW-0808">Transferase</keyword>
<evidence type="ECO:0000256" key="6">
    <source>
        <dbReference type="ARBA" id="ARBA00022741"/>
    </source>
</evidence>
<evidence type="ECO:0000259" key="13">
    <source>
        <dbReference type="Pfam" id="PF02223"/>
    </source>
</evidence>
<proteinExistence type="inferred from homology"/>
<evidence type="ECO:0000256" key="1">
    <source>
        <dbReference type="ARBA" id="ARBA00009776"/>
    </source>
</evidence>
<dbReference type="NCBIfam" id="TIGR00041">
    <property type="entry name" value="DTMP_kinase"/>
    <property type="match status" value="1"/>
</dbReference>
<evidence type="ECO:0000256" key="3">
    <source>
        <dbReference type="ARBA" id="ARBA00017144"/>
    </source>
</evidence>
<accession>A0A7W5Z149</accession>
<comment type="catalytic activity">
    <reaction evidence="10 12">
        <text>dTMP + ATP = dTDP + ADP</text>
        <dbReference type="Rhea" id="RHEA:13517"/>
        <dbReference type="ChEBI" id="CHEBI:30616"/>
        <dbReference type="ChEBI" id="CHEBI:58369"/>
        <dbReference type="ChEBI" id="CHEBI:63528"/>
        <dbReference type="ChEBI" id="CHEBI:456216"/>
        <dbReference type="EC" id="2.7.4.9"/>
    </reaction>
</comment>
<organism evidence="14 15">
    <name type="scientific">Pseudochelatococcus contaminans</name>
    <dbReference type="NCBI Taxonomy" id="1538103"/>
    <lineage>
        <taxon>Bacteria</taxon>
        <taxon>Pseudomonadati</taxon>
        <taxon>Pseudomonadota</taxon>
        <taxon>Alphaproteobacteria</taxon>
        <taxon>Hyphomicrobiales</taxon>
        <taxon>Chelatococcaceae</taxon>
        <taxon>Pseudochelatococcus</taxon>
    </lineage>
</organism>
<dbReference type="HAMAP" id="MF_00165">
    <property type="entry name" value="Thymidylate_kinase"/>
    <property type="match status" value="1"/>
</dbReference>
<dbReference type="SUPFAM" id="SSF52540">
    <property type="entry name" value="P-loop containing nucleoside triphosphate hydrolases"/>
    <property type="match status" value="1"/>
</dbReference>
<evidence type="ECO:0000256" key="12">
    <source>
        <dbReference type="HAMAP-Rule" id="MF_00165"/>
    </source>
</evidence>
<evidence type="ECO:0000256" key="4">
    <source>
        <dbReference type="ARBA" id="ARBA00022679"/>
    </source>
</evidence>
<keyword evidence="8 12" id="KW-0067">ATP-binding</keyword>
<dbReference type="InterPro" id="IPR027417">
    <property type="entry name" value="P-loop_NTPase"/>
</dbReference>
<comment type="function">
    <text evidence="11 12">Phosphorylation of dTMP to form dTDP in both de novo and salvage pathways of dTTP synthesis.</text>
</comment>
<dbReference type="PROSITE" id="PS01331">
    <property type="entry name" value="THYMIDYLATE_KINASE"/>
    <property type="match status" value="1"/>
</dbReference>
<protein>
    <recommendedName>
        <fullName evidence="3 12">Thymidylate kinase</fullName>
        <ecNumber evidence="2 12">2.7.4.9</ecNumber>
    </recommendedName>
    <alternativeName>
        <fullName evidence="9 12">dTMP kinase</fullName>
    </alternativeName>
</protein>
<reference evidence="14 15" key="1">
    <citation type="submission" date="2020-08" db="EMBL/GenBank/DDBJ databases">
        <title>Genomic Encyclopedia of Type Strains, Phase IV (KMG-IV): sequencing the most valuable type-strain genomes for metagenomic binning, comparative biology and taxonomic classification.</title>
        <authorList>
            <person name="Goeker M."/>
        </authorList>
    </citation>
    <scope>NUCLEOTIDE SEQUENCE [LARGE SCALE GENOMIC DNA]</scope>
    <source>
        <strain evidence="14 15">DSM 28760</strain>
    </source>
</reference>
<keyword evidence="5 12" id="KW-0545">Nucleotide biosynthesis</keyword>
<feature type="domain" description="Thymidylate kinase-like" evidence="13">
    <location>
        <begin position="14"/>
        <end position="208"/>
    </location>
</feature>
<dbReference type="Proteomes" id="UP000537592">
    <property type="component" value="Unassembled WGS sequence"/>
</dbReference>
<evidence type="ECO:0000256" key="9">
    <source>
        <dbReference type="ARBA" id="ARBA00029962"/>
    </source>
</evidence>
<comment type="similarity">
    <text evidence="1 12">Belongs to the thymidylate kinase family.</text>
</comment>
<evidence type="ECO:0000256" key="5">
    <source>
        <dbReference type="ARBA" id="ARBA00022727"/>
    </source>
</evidence>
<dbReference type="FunFam" id="3.40.50.300:FF:000225">
    <property type="entry name" value="Thymidylate kinase"/>
    <property type="match status" value="1"/>
</dbReference>
<dbReference type="GO" id="GO:0004798">
    <property type="term" value="F:dTMP kinase activity"/>
    <property type="evidence" value="ECO:0007669"/>
    <property type="project" value="UniProtKB-UniRule"/>
</dbReference>
<name>A0A7W5Z149_9HYPH</name>
<dbReference type="GO" id="GO:0006233">
    <property type="term" value="P:dTDP biosynthetic process"/>
    <property type="evidence" value="ECO:0007669"/>
    <property type="project" value="InterPro"/>
</dbReference>
<evidence type="ECO:0000256" key="8">
    <source>
        <dbReference type="ARBA" id="ARBA00022840"/>
    </source>
</evidence>
<evidence type="ECO:0000313" key="14">
    <source>
        <dbReference type="EMBL" id="MBB3808092.1"/>
    </source>
</evidence>
<dbReference type="InterPro" id="IPR018094">
    <property type="entry name" value="Thymidylate_kinase"/>
</dbReference>
<evidence type="ECO:0000256" key="2">
    <source>
        <dbReference type="ARBA" id="ARBA00012980"/>
    </source>
</evidence>
<dbReference type="PANTHER" id="PTHR10344">
    <property type="entry name" value="THYMIDYLATE KINASE"/>
    <property type="match status" value="1"/>
</dbReference>
<gene>
    <name evidence="12" type="primary">tmk</name>
    <name evidence="14" type="ORF">FHS81_000146</name>
</gene>
<dbReference type="RefSeq" id="WP_183750133.1">
    <property type="nucleotide sequence ID" value="NZ_JACICC010000001.1"/>
</dbReference>
<evidence type="ECO:0000256" key="10">
    <source>
        <dbReference type="ARBA" id="ARBA00048743"/>
    </source>
</evidence>
<keyword evidence="15" id="KW-1185">Reference proteome</keyword>
<dbReference type="InterPro" id="IPR018095">
    <property type="entry name" value="Thymidylate_kin_CS"/>
</dbReference>
<keyword evidence="6 12" id="KW-0547">Nucleotide-binding</keyword>
<feature type="binding site" evidence="12">
    <location>
        <begin position="16"/>
        <end position="23"/>
    </location>
    <ligand>
        <name>ATP</name>
        <dbReference type="ChEBI" id="CHEBI:30616"/>
    </ligand>
</feature>
<dbReference type="GO" id="GO:0006235">
    <property type="term" value="P:dTTP biosynthetic process"/>
    <property type="evidence" value="ECO:0007669"/>
    <property type="project" value="UniProtKB-UniRule"/>
</dbReference>
<dbReference type="EMBL" id="JACICC010000001">
    <property type="protein sequence ID" value="MBB3808092.1"/>
    <property type="molecule type" value="Genomic_DNA"/>
</dbReference>
<dbReference type="PANTHER" id="PTHR10344:SF4">
    <property type="entry name" value="UMP-CMP KINASE 2, MITOCHONDRIAL"/>
    <property type="match status" value="1"/>
</dbReference>
<dbReference type="InterPro" id="IPR039430">
    <property type="entry name" value="Thymidylate_kin-like_dom"/>
</dbReference>
<evidence type="ECO:0000256" key="11">
    <source>
        <dbReference type="ARBA" id="ARBA00057735"/>
    </source>
</evidence>
<dbReference type="EC" id="2.7.4.9" evidence="2 12"/>
<dbReference type="CDD" id="cd01672">
    <property type="entry name" value="TMPK"/>
    <property type="match status" value="1"/>
</dbReference>
<dbReference type="AlphaFoldDB" id="A0A7W5Z149"/>
<evidence type="ECO:0000256" key="7">
    <source>
        <dbReference type="ARBA" id="ARBA00022777"/>
    </source>
</evidence>
<dbReference type="GO" id="GO:0005829">
    <property type="term" value="C:cytosol"/>
    <property type="evidence" value="ECO:0007669"/>
    <property type="project" value="TreeGrafter"/>
</dbReference>
<keyword evidence="7 12" id="KW-0418">Kinase</keyword>
<dbReference type="Pfam" id="PF02223">
    <property type="entry name" value="Thymidylate_kin"/>
    <property type="match status" value="1"/>
</dbReference>
<dbReference type="GO" id="GO:0006227">
    <property type="term" value="P:dUDP biosynthetic process"/>
    <property type="evidence" value="ECO:0007669"/>
    <property type="project" value="TreeGrafter"/>
</dbReference>
<comment type="caution">
    <text evidence="14">The sequence shown here is derived from an EMBL/GenBank/DDBJ whole genome shotgun (WGS) entry which is preliminary data.</text>
</comment>
<dbReference type="Gene3D" id="3.40.50.300">
    <property type="entry name" value="P-loop containing nucleotide triphosphate hydrolases"/>
    <property type="match status" value="1"/>
</dbReference>
<sequence length="235" mass="25618">MSTSDLQPGRFITLEGGEGVGKSTQMRRLAARLEAHGLTVVTTREPGGSPKAEAIREAILAGRTRSFGSMAEALLFSAARIDHLDTLIRPALARGDWVICDRFSDSTMAYQGASGEPDAAILRALERIVVGDSRPDLTLILDMPPEVGMARADARRQARGEATDRFEGEAPAFHRDLRSRFLAIAKAEPQRCAVIDADASEDEVEDRIWREVDARLLSKVRNNGNDTPAQPVDKP</sequence>
<dbReference type="GO" id="GO:0005524">
    <property type="term" value="F:ATP binding"/>
    <property type="evidence" value="ECO:0007669"/>
    <property type="project" value="UniProtKB-UniRule"/>
</dbReference>
<evidence type="ECO:0000313" key="15">
    <source>
        <dbReference type="Proteomes" id="UP000537592"/>
    </source>
</evidence>